<proteinExistence type="predicted"/>
<accession>A0A978VQA1</accession>
<dbReference type="Proteomes" id="UP000813462">
    <property type="component" value="Unassembled WGS sequence"/>
</dbReference>
<dbReference type="AlphaFoldDB" id="A0A978VQA1"/>
<protein>
    <submittedName>
        <fullName evidence="3">Uncharacterized protein</fullName>
    </submittedName>
</protein>
<gene>
    <name evidence="3" type="ORF">FEM48_Zijuj03G0123500</name>
</gene>
<reference evidence="3" key="1">
    <citation type="journal article" date="2021" name="Front. Plant Sci.">
        <title>Chromosome-Scale Genome Assembly for Chinese Sour Jujube and Insights Into Its Genome Evolution and Domestication Signature.</title>
        <authorList>
            <person name="Shen L.-Y."/>
            <person name="Luo H."/>
            <person name="Wang X.-L."/>
            <person name="Wang X.-M."/>
            <person name="Qiu X.-J."/>
            <person name="Liu H."/>
            <person name="Zhou S.-S."/>
            <person name="Jia K.-H."/>
            <person name="Nie S."/>
            <person name="Bao Y.-T."/>
            <person name="Zhang R.-G."/>
            <person name="Yun Q.-Z."/>
            <person name="Chai Y.-H."/>
            <person name="Lu J.-Y."/>
            <person name="Li Y."/>
            <person name="Zhao S.-W."/>
            <person name="Mao J.-F."/>
            <person name="Jia S.-G."/>
            <person name="Mao Y.-M."/>
        </authorList>
    </citation>
    <scope>NUCLEOTIDE SEQUENCE</scope>
    <source>
        <strain evidence="3">AT0</strain>
        <tissue evidence="3">Leaf</tissue>
    </source>
</reference>
<comment type="caution">
    <text evidence="3">The sequence shown here is derived from an EMBL/GenBank/DDBJ whole genome shotgun (WGS) entry which is preliminary data.</text>
</comment>
<keyword evidence="1" id="KW-0813">Transport</keyword>
<keyword evidence="2" id="KW-0341">Growth regulation</keyword>
<evidence type="ECO:0000313" key="3">
    <source>
        <dbReference type="EMBL" id="KAH7537726.1"/>
    </source>
</evidence>
<dbReference type="InterPro" id="IPR007930">
    <property type="entry name" value="DUF724"/>
</dbReference>
<dbReference type="EMBL" id="JAEACU010000003">
    <property type="protein sequence ID" value="KAH7537726.1"/>
    <property type="molecule type" value="Genomic_DNA"/>
</dbReference>
<name>A0A978VQA1_ZIZJJ</name>
<dbReference type="OrthoDB" id="1166627at2759"/>
<sequence>MKNKEREKKINYYCKWQATSVGEQQNGAGVVAVDCITNKVELPMTSQVGNCRTDISEMTVGVPGSEDVLRDGTTLVTATDCLPEEVMMAVDGISSNGVSDYQPLSEPINEIHSMENVNDSGSTGDIEQNNSLSLAFVKTFSVWQQIESMEVFRKLPQNPNFQPSVKSKEVYREGLAVGNMLAFVSLVEMIRKLEIGAPGEFFNYATETLVEMEIVGFNVEALRRSLE</sequence>
<evidence type="ECO:0000256" key="1">
    <source>
        <dbReference type="ARBA" id="ARBA00022448"/>
    </source>
</evidence>
<organism evidence="3 4">
    <name type="scientific">Ziziphus jujuba var. spinosa</name>
    <dbReference type="NCBI Taxonomy" id="714518"/>
    <lineage>
        <taxon>Eukaryota</taxon>
        <taxon>Viridiplantae</taxon>
        <taxon>Streptophyta</taxon>
        <taxon>Embryophyta</taxon>
        <taxon>Tracheophyta</taxon>
        <taxon>Spermatophyta</taxon>
        <taxon>Magnoliopsida</taxon>
        <taxon>eudicotyledons</taxon>
        <taxon>Gunneridae</taxon>
        <taxon>Pentapetalae</taxon>
        <taxon>rosids</taxon>
        <taxon>fabids</taxon>
        <taxon>Rosales</taxon>
        <taxon>Rhamnaceae</taxon>
        <taxon>Paliureae</taxon>
        <taxon>Ziziphus</taxon>
    </lineage>
</organism>
<dbReference type="Pfam" id="PF05266">
    <property type="entry name" value="DUF724"/>
    <property type="match status" value="1"/>
</dbReference>
<evidence type="ECO:0000256" key="2">
    <source>
        <dbReference type="ARBA" id="ARBA00022604"/>
    </source>
</evidence>
<evidence type="ECO:0000313" key="4">
    <source>
        <dbReference type="Proteomes" id="UP000813462"/>
    </source>
</evidence>